<evidence type="ECO:0000256" key="2">
    <source>
        <dbReference type="SAM" id="Phobius"/>
    </source>
</evidence>
<dbReference type="Proteomes" id="UP001180973">
    <property type="component" value="Unassembled WGS sequence"/>
</dbReference>
<keyword evidence="2" id="KW-1133">Transmembrane helix</keyword>
<feature type="transmembrane region" description="Helical" evidence="2">
    <location>
        <begin position="71"/>
        <end position="88"/>
    </location>
</feature>
<feature type="transmembrane region" description="Helical" evidence="2">
    <location>
        <begin position="194"/>
        <end position="215"/>
    </location>
</feature>
<keyword evidence="2" id="KW-0812">Transmembrane</keyword>
<keyword evidence="4" id="KW-1185">Reference proteome</keyword>
<accession>A0ABU2WVE2</accession>
<gene>
    <name evidence="3" type="ORF">RM555_12990</name>
</gene>
<feature type="transmembrane region" description="Helical" evidence="2">
    <location>
        <begin position="95"/>
        <end position="116"/>
    </location>
</feature>
<comment type="caution">
    <text evidence="3">The sequence shown here is derived from an EMBL/GenBank/DDBJ whole genome shotgun (WGS) entry which is preliminary data.</text>
</comment>
<evidence type="ECO:0000313" key="4">
    <source>
        <dbReference type="Proteomes" id="UP001180973"/>
    </source>
</evidence>
<evidence type="ECO:0008006" key="5">
    <source>
        <dbReference type="Google" id="ProtNLM"/>
    </source>
</evidence>
<feature type="region of interest" description="Disordered" evidence="1">
    <location>
        <begin position="1"/>
        <end position="23"/>
    </location>
</feature>
<organism evidence="3 4">
    <name type="scientific">Micromonospora reichwaldensis</name>
    <dbReference type="NCBI Taxonomy" id="3075516"/>
    <lineage>
        <taxon>Bacteria</taxon>
        <taxon>Bacillati</taxon>
        <taxon>Actinomycetota</taxon>
        <taxon>Actinomycetes</taxon>
        <taxon>Micromonosporales</taxon>
        <taxon>Micromonosporaceae</taxon>
        <taxon>Micromonospora</taxon>
    </lineage>
</organism>
<feature type="transmembrane region" description="Helical" evidence="2">
    <location>
        <begin position="46"/>
        <end position="65"/>
    </location>
</feature>
<dbReference type="EMBL" id="JAVRFL010000013">
    <property type="protein sequence ID" value="MDT0529903.1"/>
    <property type="molecule type" value="Genomic_DNA"/>
</dbReference>
<proteinExistence type="predicted"/>
<evidence type="ECO:0000313" key="3">
    <source>
        <dbReference type="EMBL" id="MDT0529903.1"/>
    </source>
</evidence>
<sequence>MPAEPPAPGRTAPTGWRPDVRPTLPPTGPVPVAGAWSAGRSTAMTVLLVLFGLAVVAVNTAIAYATVGATVVPIVTGLLLCLVFVLAVRLLHRAAWLAFLAMGPALFVLVGSVQLAPEAVLEARGVRQEVTIVDVSVVGKRHAFTLQGVDGRLDEPLVHQGSNPSYRVGDRLAVLTDPDGVVELEAADRVDSGGMVGALLFGGAGWTFIALLAGWRGHVRRRHDRHDTLLI</sequence>
<reference evidence="3" key="1">
    <citation type="submission" date="2023-09" db="EMBL/GenBank/DDBJ databases">
        <title>30 novel species of actinomycetes from the DSMZ collection.</title>
        <authorList>
            <person name="Nouioui I."/>
        </authorList>
    </citation>
    <scope>NUCLEOTIDE SEQUENCE</scope>
    <source>
        <strain evidence="3">DSM 115977</strain>
    </source>
</reference>
<name>A0ABU2WVE2_9ACTN</name>
<dbReference type="RefSeq" id="WP_311411979.1">
    <property type="nucleotide sequence ID" value="NZ_JAVRFL010000013.1"/>
</dbReference>
<evidence type="ECO:0000256" key="1">
    <source>
        <dbReference type="SAM" id="MobiDB-lite"/>
    </source>
</evidence>
<protein>
    <recommendedName>
        <fullName evidence="5">DUF4131 domain-containing protein</fullName>
    </recommendedName>
</protein>
<keyword evidence="2" id="KW-0472">Membrane</keyword>